<proteinExistence type="predicted"/>
<dbReference type="GO" id="GO:0006631">
    <property type="term" value="P:fatty acid metabolic process"/>
    <property type="evidence" value="ECO:0007669"/>
    <property type="project" value="TreeGrafter"/>
</dbReference>
<dbReference type="AlphaFoldDB" id="A0AAQ3N9K5"/>
<dbReference type="Gene3D" id="1.10.890.20">
    <property type="match status" value="1"/>
</dbReference>
<sequence length="104" mass="12123">MFLTPQEKSGVIVIQKIRLRTHEYVSSLYYILQFRTESNLWVHYLDPIFKRLTWETFQGGTGTTEVGSIKSKLLCKSILDLYCGEEAFDKQAKEEIEHNVASYL</sequence>
<dbReference type="PANTHER" id="PTHR47589">
    <property type="entry name" value="FATTY-ACID-BINDING PROTEIN 1"/>
    <property type="match status" value="1"/>
</dbReference>
<evidence type="ECO:0000313" key="2">
    <source>
        <dbReference type="Proteomes" id="UP001374535"/>
    </source>
</evidence>
<protein>
    <submittedName>
        <fullName evidence="1">Uncharacterized protein</fullName>
    </submittedName>
</protein>
<dbReference type="GO" id="GO:0009570">
    <property type="term" value="C:chloroplast stroma"/>
    <property type="evidence" value="ECO:0007669"/>
    <property type="project" value="TreeGrafter"/>
</dbReference>
<dbReference type="InterPro" id="IPR044228">
    <property type="entry name" value="FAP1"/>
</dbReference>
<dbReference type="Proteomes" id="UP001374535">
    <property type="component" value="Chromosome 6"/>
</dbReference>
<dbReference type="GO" id="GO:0005504">
    <property type="term" value="F:fatty acid binding"/>
    <property type="evidence" value="ECO:0007669"/>
    <property type="project" value="TreeGrafter"/>
</dbReference>
<evidence type="ECO:0000313" key="1">
    <source>
        <dbReference type="EMBL" id="WVZ05555.1"/>
    </source>
</evidence>
<dbReference type="PANTHER" id="PTHR47589:SF5">
    <property type="entry name" value="CHALCONE ISOMERASE DOMAIN-CONTAINING PROTEIN"/>
    <property type="match status" value="1"/>
</dbReference>
<keyword evidence="2" id="KW-1185">Reference proteome</keyword>
<accession>A0AAQ3N9K5</accession>
<dbReference type="EMBL" id="CP144695">
    <property type="protein sequence ID" value="WVZ05555.1"/>
    <property type="molecule type" value="Genomic_DNA"/>
</dbReference>
<dbReference type="InterPro" id="IPR016089">
    <property type="entry name" value="Chalcone_isomerase_bundle_sf"/>
</dbReference>
<gene>
    <name evidence="1" type="ORF">V8G54_018901</name>
</gene>
<reference evidence="1 2" key="1">
    <citation type="journal article" date="2023" name="Life. Sci Alliance">
        <title>Evolutionary insights into 3D genome organization and epigenetic landscape of Vigna mungo.</title>
        <authorList>
            <person name="Junaid A."/>
            <person name="Singh B."/>
            <person name="Bhatia S."/>
        </authorList>
    </citation>
    <scope>NUCLEOTIDE SEQUENCE [LARGE SCALE GENOMIC DNA]</scope>
    <source>
        <strain evidence="1">Urdbean</strain>
    </source>
</reference>
<organism evidence="1 2">
    <name type="scientific">Vigna mungo</name>
    <name type="common">Black gram</name>
    <name type="synonym">Phaseolus mungo</name>
    <dbReference type="NCBI Taxonomy" id="3915"/>
    <lineage>
        <taxon>Eukaryota</taxon>
        <taxon>Viridiplantae</taxon>
        <taxon>Streptophyta</taxon>
        <taxon>Embryophyta</taxon>
        <taxon>Tracheophyta</taxon>
        <taxon>Spermatophyta</taxon>
        <taxon>Magnoliopsida</taxon>
        <taxon>eudicotyledons</taxon>
        <taxon>Gunneridae</taxon>
        <taxon>Pentapetalae</taxon>
        <taxon>rosids</taxon>
        <taxon>fabids</taxon>
        <taxon>Fabales</taxon>
        <taxon>Fabaceae</taxon>
        <taxon>Papilionoideae</taxon>
        <taxon>50 kb inversion clade</taxon>
        <taxon>NPAAA clade</taxon>
        <taxon>indigoferoid/millettioid clade</taxon>
        <taxon>Phaseoleae</taxon>
        <taxon>Vigna</taxon>
    </lineage>
</organism>
<name>A0AAQ3N9K5_VIGMU</name>